<dbReference type="PANTHER" id="PTHR13017">
    <property type="entry name" value="5-FORMYLTETRAHYDROFOLATE CYCLO-LIGASE-RELATED"/>
    <property type="match status" value="1"/>
</dbReference>
<feature type="region of interest" description="Disordered" evidence="1">
    <location>
        <begin position="54"/>
        <end position="78"/>
    </location>
</feature>
<gene>
    <name evidence="2" type="ORF">ACFOUR_00080</name>
</gene>
<proteinExistence type="predicted"/>
<dbReference type="Proteomes" id="UP001595846">
    <property type="component" value="Unassembled WGS sequence"/>
</dbReference>
<name>A0ABD5NJ46_9EURY</name>
<dbReference type="Pfam" id="PF01812">
    <property type="entry name" value="5-FTHF_cyc-lig"/>
    <property type="match status" value="1"/>
</dbReference>
<sequence>MPADSTDDAADGDVALPKEIARERVWDDLEESGVARFPFPPHGRIPNVAGASDAAARLATQPEWQDAETVKANPDAPQLPVRRRALRDGKRLYVAAPRLRADEPFLALDPTEIDDYDAATTVSGIAEYGTPVTVDELPELDLIVSGSVAVDESGNRAGKGAGYSDLEYAILAEDGLVDETTPVATTVHERQVVDGLSSDDHDVGLSVIVTAERVVRPAAVSRPTGLDWERLSDERVEAMPVLSRRKS</sequence>
<dbReference type="Gene3D" id="3.40.50.10420">
    <property type="entry name" value="NagB/RpiA/CoA transferase-like"/>
    <property type="match status" value="1"/>
</dbReference>
<reference evidence="2 3" key="1">
    <citation type="journal article" date="2019" name="Int. J. Syst. Evol. Microbiol.">
        <title>The Global Catalogue of Microorganisms (GCM) 10K type strain sequencing project: providing services to taxonomists for standard genome sequencing and annotation.</title>
        <authorList>
            <consortium name="The Broad Institute Genomics Platform"/>
            <consortium name="The Broad Institute Genome Sequencing Center for Infectious Disease"/>
            <person name="Wu L."/>
            <person name="Ma J."/>
        </authorList>
    </citation>
    <scope>NUCLEOTIDE SEQUENCE [LARGE SCALE GENOMIC DNA]</scope>
    <source>
        <strain evidence="2 3">IBRC-M 10256</strain>
    </source>
</reference>
<dbReference type="EMBL" id="JBHSAQ010000001">
    <property type="protein sequence ID" value="MFC3956768.1"/>
    <property type="molecule type" value="Genomic_DNA"/>
</dbReference>
<dbReference type="GeneID" id="73901368"/>
<evidence type="ECO:0000256" key="1">
    <source>
        <dbReference type="SAM" id="MobiDB-lite"/>
    </source>
</evidence>
<accession>A0ABD5NJ46</accession>
<dbReference type="InterPro" id="IPR024185">
    <property type="entry name" value="FTHF_cligase-like_sf"/>
</dbReference>
<evidence type="ECO:0000313" key="3">
    <source>
        <dbReference type="Proteomes" id="UP001595846"/>
    </source>
</evidence>
<dbReference type="InterPro" id="IPR002698">
    <property type="entry name" value="FTHF_cligase"/>
</dbReference>
<organism evidence="2 3">
    <name type="scientific">Halovivax cerinus</name>
    <dbReference type="NCBI Taxonomy" id="1487865"/>
    <lineage>
        <taxon>Archaea</taxon>
        <taxon>Methanobacteriati</taxon>
        <taxon>Methanobacteriota</taxon>
        <taxon>Stenosarchaea group</taxon>
        <taxon>Halobacteria</taxon>
        <taxon>Halobacteriales</taxon>
        <taxon>Natrialbaceae</taxon>
        <taxon>Halovivax</taxon>
    </lineage>
</organism>
<dbReference type="SUPFAM" id="SSF100950">
    <property type="entry name" value="NagB/RpiA/CoA transferase-like"/>
    <property type="match status" value="1"/>
</dbReference>
<dbReference type="PANTHER" id="PTHR13017:SF0">
    <property type="entry name" value="METHENYLTETRAHYDROFOLATE SYNTHASE DOMAIN-CONTAINING PROTEIN"/>
    <property type="match status" value="1"/>
</dbReference>
<dbReference type="InterPro" id="IPR037171">
    <property type="entry name" value="NagB/RpiA_transferase-like"/>
</dbReference>
<keyword evidence="3" id="KW-1185">Reference proteome</keyword>
<dbReference type="RefSeq" id="WP_256532291.1">
    <property type="nucleotide sequence ID" value="NZ_CP101824.1"/>
</dbReference>
<comment type="caution">
    <text evidence="2">The sequence shown here is derived from an EMBL/GenBank/DDBJ whole genome shotgun (WGS) entry which is preliminary data.</text>
</comment>
<dbReference type="AlphaFoldDB" id="A0ABD5NJ46"/>
<protein>
    <submittedName>
        <fullName evidence="2">5-formyltetrahydrofolate cyclo-ligase</fullName>
    </submittedName>
</protein>
<evidence type="ECO:0000313" key="2">
    <source>
        <dbReference type="EMBL" id="MFC3956768.1"/>
    </source>
</evidence>